<dbReference type="Gene3D" id="1.25.40.10">
    <property type="entry name" value="Tetratricopeptide repeat domain"/>
    <property type="match status" value="2"/>
</dbReference>
<proteinExistence type="predicted"/>
<gene>
    <name evidence="3" type="ORF">L195_g003089</name>
</gene>
<feature type="repeat" description="PPR" evidence="2">
    <location>
        <begin position="192"/>
        <end position="226"/>
    </location>
</feature>
<dbReference type="PROSITE" id="PS51375">
    <property type="entry name" value="PPR"/>
    <property type="match status" value="3"/>
</dbReference>
<accession>A0A2K3NUA2</accession>
<reference evidence="3 4" key="1">
    <citation type="journal article" date="2014" name="Am. J. Bot.">
        <title>Genome assembly and annotation for red clover (Trifolium pratense; Fabaceae).</title>
        <authorList>
            <person name="Istvanek J."/>
            <person name="Jaros M."/>
            <person name="Krenek A."/>
            <person name="Repkova J."/>
        </authorList>
    </citation>
    <scope>NUCLEOTIDE SEQUENCE [LARGE SCALE GENOMIC DNA]</scope>
    <source>
        <strain evidence="4">cv. Tatra</strain>
        <tissue evidence="3">Young leaves</tissue>
    </source>
</reference>
<evidence type="ECO:0000256" key="2">
    <source>
        <dbReference type="PROSITE-ProRule" id="PRU00708"/>
    </source>
</evidence>
<dbReference type="Proteomes" id="UP000236291">
    <property type="component" value="Unassembled WGS sequence"/>
</dbReference>
<evidence type="ECO:0000313" key="3">
    <source>
        <dbReference type="EMBL" id="PNY06616.1"/>
    </source>
</evidence>
<organism evidence="3 4">
    <name type="scientific">Trifolium pratense</name>
    <name type="common">Red clover</name>
    <dbReference type="NCBI Taxonomy" id="57577"/>
    <lineage>
        <taxon>Eukaryota</taxon>
        <taxon>Viridiplantae</taxon>
        <taxon>Streptophyta</taxon>
        <taxon>Embryophyta</taxon>
        <taxon>Tracheophyta</taxon>
        <taxon>Spermatophyta</taxon>
        <taxon>Magnoliopsida</taxon>
        <taxon>eudicotyledons</taxon>
        <taxon>Gunneridae</taxon>
        <taxon>Pentapetalae</taxon>
        <taxon>rosids</taxon>
        <taxon>fabids</taxon>
        <taxon>Fabales</taxon>
        <taxon>Fabaceae</taxon>
        <taxon>Papilionoideae</taxon>
        <taxon>50 kb inversion clade</taxon>
        <taxon>NPAAA clade</taxon>
        <taxon>Hologalegina</taxon>
        <taxon>IRL clade</taxon>
        <taxon>Trifolieae</taxon>
        <taxon>Trifolium</taxon>
    </lineage>
</organism>
<dbReference type="InterPro" id="IPR046848">
    <property type="entry name" value="E_motif"/>
</dbReference>
<feature type="repeat" description="PPR" evidence="2">
    <location>
        <begin position="277"/>
        <end position="311"/>
    </location>
</feature>
<keyword evidence="1" id="KW-0677">Repeat</keyword>
<dbReference type="FunFam" id="1.25.40.10:FF:000158">
    <property type="entry name" value="pentatricopeptide repeat-containing protein At2g33680"/>
    <property type="match status" value="1"/>
</dbReference>
<feature type="repeat" description="PPR" evidence="2">
    <location>
        <begin position="122"/>
        <end position="156"/>
    </location>
</feature>
<reference evidence="3 4" key="2">
    <citation type="journal article" date="2017" name="Front. Plant Sci.">
        <title>Gene Classification and Mining of Molecular Markers Useful in Red Clover (Trifolium pratense) Breeding.</title>
        <authorList>
            <person name="Istvanek J."/>
            <person name="Dluhosova J."/>
            <person name="Dluhos P."/>
            <person name="Patkova L."/>
            <person name="Nedelnik J."/>
            <person name="Repkova J."/>
        </authorList>
    </citation>
    <scope>NUCLEOTIDE SEQUENCE [LARGE SCALE GENOMIC DNA]</scope>
    <source>
        <strain evidence="4">cv. Tatra</strain>
        <tissue evidence="3">Young leaves</tissue>
    </source>
</reference>
<dbReference type="GO" id="GO:0099402">
    <property type="term" value="P:plant organ development"/>
    <property type="evidence" value="ECO:0007669"/>
    <property type="project" value="UniProtKB-ARBA"/>
</dbReference>
<dbReference type="AlphaFoldDB" id="A0A2K3NUA2"/>
<dbReference type="Pfam" id="PF13041">
    <property type="entry name" value="PPR_2"/>
    <property type="match status" value="1"/>
</dbReference>
<dbReference type="InterPro" id="IPR046960">
    <property type="entry name" value="PPR_At4g14850-like_plant"/>
</dbReference>
<dbReference type="Pfam" id="PF01535">
    <property type="entry name" value="PPR"/>
    <property type="match status" value="2"/>
</dbReference>
<sequence length="463" mass="52329">MLLTCEPLPAIAVVAAADCIKIVAPEFYHACGIKPHKPVFRDDVKVCAVSGDALRAKEGLTVIREMGWKGMKPDPATVSSILPAFSELKDLKSEAQAVFDLMPHREAVSWNGVLTANFTNRDVVTGTSLVSCYVKCGFPQKGLTVFRKMRRNGVKPNLVTVSTILPACSKLKDLKSGKAIHGFAVRHEMVENVFVCNALVSLYAKCLCIREAQAIFDLMPHRDCVLEWSFNCTLHKQRIRERCCYLEHNELCKCDARLWKRITFLLEKMLLSRVKPNYVTFTCVLSGCSHSGLKEEGVQIFNSMSRDHLVEPDVKHYSCVIAMLVTSTNHEFIQRMPMEPNACSWGTLLSGCRVYKNVKFAKISAKKLFEILPKVPGYYVTLFNILVTAKLWGETSKIRMLMKERGITNTPGCIWLQVGNRVHNFVVGDKSNRVLKSITFWMSWLRKYKPGTDHVLHDIFTME</sequence>
<comment type="caution">
    <text evidence="3">The sequence shown here is derived from an EMBL/GenBank/DDBJ whole genome shotgun (WGS) entry which is preliminary data.</text>
</comment>
<dbReference type="NCBIfam" id="TIGR00756">
    <property type="entry name" value="PPR"/>
    <property type="match status" value="2"/>
</dbReference>
<dbReference type="GO" id="GO:0009451">
    <property type="term" value="P:RNA modification"/>
    <property type="evidence" value="ECO:0007669"/>
    <property type="project" value="InterPro"/>
</dbReference>
<name>A0A2K3NUA2_TRIPR</name>
<protein>
    <submittedName>
        <fullName evidence="3">Pentatricopeptide (PPR) repeat protein</fullName>
    </submittedName>
</protein>
<dbReference type="EMBL" id="ASHM01001408">
    <property type="protein sequence ID" value="PNY06616.1"/>
    <property type="molecule type" value="Genomic_DNA"/>
</dbReference>
<dbReference type="GO" id="GO:0003723">
    <property type="term" value="F:RNA binding"/>
    <property type="evidence" value="ECO:0007669"/>
    <property type="project" value="InterPro"/>
</dbReference>
<evidence type="ECO:0000256" key="1">
    <source>
        <dbReference type="ARBA" id="ARBA00022737"/>
    </source>
</evidence>
<dbReference type="PANTHER" id="PTHR47926">
    <property type="entry name" value="PENTATRICOPEPTIDE REPEAT-CONTAINING PROTEIN"/>
    <property type="match status" value="1"/>
</dbReference>
<dbReference type="InterPro" id="IPR011990">
    <property type="entry name" value="TPR-like_helical_dom_sf"/>
</dbReference>
<dbReference type="STRING" id="57577.A0A2K3NUA2"/>
<dbReference type="PANTHER" id="PTHR47926:SF426">
    <property type="entry name" value="TETRATRICOPEPTIDE-LIKE HELICAL DOMAIN SUPERFAMILY, DYW DOMAIN-CONTAINING PROTEIN"/>
    <property type="match status" value="1"/>
</dbReference>
<dbReference type="Pfam" id="PF20431">
    <property type="entry name" value="E_motif"/>
    <property type="match status" value="1"/>
</dbReference>
<dbReference type="InterPro" id="IPR002885">
    <property type="entry name" value="PPR_rpt"/>
</dbReference>
<evidence type="ECO:0000313" key="4">
    <source>
        <dbReference type="Proteomes" id="UP000236291"/>
    </source>
</evidence>